<evidence type="ECO:0000313" key="1">
    <source>
        <dbReference type="EMBL" id="KAK4275728.1"/>
    </source>
</evidence>
<sequence>MDEAEFRRVLELFPVIRSRDYCAEAGSKQSTSRSAQDEELKEWQDAWDGGDRELEIKGNEHGEFWSKLKSVAERKVGAVEAERFCKAFQKIHKKLVYEELTEDAARKFINAS</sequence>
<protein>
    <submittedName>
        <fullName evidence="1">Uncharacterized protein</fullName>
    </submittedName>
</protein>
<proteinExistence type="predicted"/>
<comment type="caution">
    <text evidence="1">The sequence shown here is derived from an EMBL/GenBank/DDBJ whole genome shotgun (WGS) entry which is preliminary data.</text>
</comment>
<dbReference type="Proteomes" id="UP001293593">
    <property type="component" value="Unassembled WGS sequence"/>
</dbReference>
<dbReference type="PANTHER" id="PTHR35312">
    <property type="entry name" value="OS07G0641800 PROTEIN"/>
    <property type="match status" value="1"/>
</dbReference>
<accession>A0AAE1JX45</accession>
<name>A0AAE1JX45_9FABA</name>
<reference evidence="1" key="1">
    <citation type="submission" date="2023-10" db="EMBL/GenBank/DDBJ databases">
        <title>Chromosome-level genome of the transformable northern wattle, Acacia crassicarpa.</title>
        <authorList>
            <person name="Massaro I."/>
            <person name="Sinha N.R."/>
            <person name="Poethig S."/>
            <person name="Leichty A.R."/>
        </authorList>
    </citation>
    <scope>NUCLEOTIDE SEQUENCE</scope>
    <source>
        <strain evidence="1">Acra3RX</strain>
        <tissue evidence="1">Leaf</tissue>
    </source>
</reference>
<dbReference type="PANTHER" id="PTHR35312:SF1">
    <property type="entry name" value="OS07G0641800 PROTEIN"/>
    <property type="match status" value="1"/>
</dbReference>
<dbReference type="EMBL" id="JAWXYG010000004">
    <property type="protein sequence ID" value="KAK4275728.1"/>
    <property type="molecule type" value="Genomic_DNA"/>
</dbReference>
<organism evidence="1 2">
    <name type="scientific">Acacia crassicarpa</name>
    <name type="common">northern wattle</name>
    <dbReference type="NCBI Taxonomy" id="499986"/>
    <lineage>
        <taxon>Eukaryota</taxon>
        <taxon>Viridiplantae</taxon>
        <taxon>Streptophyta</taxon>
        <taxon>Embryophyta</taxon>
        <taxon>Tracheophyta</taxon>
        <taxon>Spermatophyta</taxon>
        <taxon>Magnoliopsida</taxon>
        <taxon>eudicotyledons</taxon>
        <taxon>Gunneridae</taxon>
        <taxon>Pentapetalae</taxon>
        <taxon>rosids</taxon>
        <taxon>fabids</taxon>
        <taxon>Fabales</taxon>
        <taxon>Fabaceae</taxon>
        <taxon>Caesalpinioideae</taxon>
        <taxon>mimosoid clade</taxon>
        <taxon>Acacieae</taxon>
        <taxon>Acacia</taxon>
    </lineage>
</organism>
<keyword evidence="2" id="KW-1185">Reference proteome</keyword>
<evidence type="ECO:0000313" key="2">
    <source>
        <dbReference type="Proteomes" id="UP001293593"/>
    </source>
</evidence>
<dbReference type="AlphaFoldDB" id="A0AAE1JX45"/>
<gene>
    <name evidence="1" type="ORF">QN277_018762</name>
</gene>